<reference evidence="3 4" key="1">
    <citation type="journal article" date="2018" name="Mol. Biol. Evol.">
        <title>Broad Genomic Sampling Reveals a Smut Pathogenic Ancestry of the Fungal Clade Ustilaginomycotina.</title>
        <authorList>
            <person name="Kijpornyongpan T."/>
            <person name="Mondo S.J."/>
            <person name="Barry K."/>
            <person name="Sandor L."/>
            <person name="Lee J."/>
            <person name="Lipzen A."/>
            <person name="Pangilinan J."/>
            <person name="LaButti K."/>
            <person name="Hainaut M."/>
            <person name="Henrissat B."/>
            <person name="Grigoriev I.V."/>
            <person name="Spatafora J.W."/>
            <person name="Aime M.C."/>
        </authorList>
    </citation>
    <scope>NUCLEOTIDE SEQUENCE [LARGE SCALE GENOMIC DNA]</scope>
    <source>
        <strain evidence="3 4">MCA 4198</strain>
    </source>
</reference>
<name>A0A316YP68_9BASI</name>
<dbReference type="STRING" id="215250.A0A316YP68"/>
<accession>A0A316YP68</accession>
<protein>
    <submittedName>
        <fullName evidence="3">DUF1769-domain-containing protein</fullName>
    </submittedName>
</protein>
<dbReference type="RefSeq" id="XP_025378219.1">
    <property type="nucleotide sequence ID" value="XM_025521907.1"/>
</dbReference>
<evidence type="ECO:0000313" key="4">
    <source>
        <dbReference type="Proteomes" id="UP000245768"/>
    </source>
</evidence>
<evidence type="ECO:0000259" key="2">
    <source>
        <dbReference type="Pfam" id="PF08588"/>
    </source>
</evidence>
<dbReference type="InterPro" id="IPR013897">
    <property type="entry name" value="Duc1"/>
</dbReference>
<dbReference type="EMBL" id="KZ819636">
    <property type="protein sequence ID" value="PWN91021.1"/>
    <property type="molecule type" value="Genomic_DNA"/>
</dbReference>
<gene>
    <name evidence="3" type="ORF">FA10DRAFT_267440</name>
</gene>
<dbReference type="PANTHER" id="PTHR34826:SF2">
    <property type="entry name" value="UPF0590 PROTEIN C409.17C"/>
    <property type="match status" value="1"/>
</dbReference>
<dbReference type="Pfam" id="PF08588">
    <property type="entry name" value="Duc1"/>
    <property type="match status" value="1"/>
</dbReference>
<evidence type="ECO:0000256" key="1">
    <source>
        <dbReference type="SAM" id="MobiDB-lite"/>
    </source>
</evidence>
<dbReference type="GeneID" id="37043823"/>
<feature type="region of interest" description="Disordered" evidence="1">
    <location>
        <begin position="153"/>
        <end position="173"/>
    </location>
</feature>
<proteinExistence type="predicted"/>
<sequence>MAPSLRISAGKDVASLEVIEVNSTEPHRLTSDAFEGLVAVRIKNFTGQAPAGKEAKKDSAYFDNGHAQGCTWSIQIQGRFKEEASVDDVEFGNKFDHAIRDKLPWGTSAALKAVSYIDPSLRQDIYADQPWAFSPLVCTMTRIQVDRIAAADSSSSSSSSDWPKFPQGGPSAEDDYVHDDTSALLAARDNVAQVEPSLEADAIADLGTLRSLRGHADANAHHNRARFFGNASHRERLSYSPTDVVTADFANGFIDFNTLRLELPYTGGMGFDLTRYWDGQPVRYYCRNKKTGTVYFVVEFQIAEKDS</sequence>
<feature type="domain" description="Domain of unknown function at the cortex 1" evidence="2">
    <location>
        <begin position="5"/>
        <end position="302"/>
    </location>
</feature>
<organism evidence="3 4">
    <name type="scientific">Acaromyces ingoldii</name>
    <dbReference type="NCBI Taxonomy" id="215250"/>
    <lineage>
        <taxon>Eukaryota</taxon>
        <taxon>Fungi</taxon>
        <taxon>Dikarya</taxon>
        <taxon>Basidiomycota</taxon>
        <taxon>Ustilaginomycotina</taxon>
        <taxon>Exobasidiomycetes</taxon>
        <taxon>Exobasidiales</taxon>
        <taxon>Cryptobasidiaceae</taxon>
        <taxon>Acaromyces</taxon>
    </lineage>
</organism>
<dbReference type="PANTHER" id="PTHR34826">
    <property type="entry name" value="UPF0590 PROTEIN C409.17C"/>
    <property type="match status" value="1"/>
</dbReference>
<keyword evidence="4" id="KW-1185">Reference proteome</keyword>
<dbReference type="AlphaFoldDB" id="A0A316YP68"/>
<dbReference type="InParanoid" id="A0A316YP68"/>
<evidence type="ECO:0000313" key="3">
    <source>
        <dbReference type="EMBL" id="PWN91021.1"/>
    </source>
</evidence>
<dbReference type="OrthoDB" id="2119945at2759"/>
<dbReference type="Proteomes" id="UP000245768">
    <property type="component" value="Unassembled WGS sequence"/>
</dbReference>